<protein>
    <submittedName>
        <fullName evidence="1">Uncharacterized protein</fullName>
    </submittedName>
</protein>
<name>A0ABV7LIH8_9HYPH</name>
<dbReference type="EMBL" id="JBHRUV010000098">
    <property type="protein sequence ID" value="MFC3267271.1"/>
    <property type="molecule type" value="Genomic_DNA"/>
</dbReference>
<accession>A0ABV7LIH8</accession>
<evidence type="ECO:0000313" key="1">
    <source>
        <dbReference type="EMBL" id="MFC3267271.1"/>
    </source>
</evidence>
<proteinExistence type="predicted"/>
<comment type="caution">
    <text evidence="1">The sequence shown here is derived from an EMBL/GenBank/DDBJ whole genome shotgun (WGS) entry which is preliminary data.</text>
</comment>
<dbReference type="RefSeq" id="WP_376829150.1">
    <property type="nucleotide sequence ID" value="NZ_JBHLWR010000005.1"/>
</dbReference>
<sequence>MASKAELIDAVLQDLGVLYAGQTAGASDAALVERRLESVLADLAQRNVIYVPPADDIDDQVFQLLTDILVETCAPAFGRGREYQVIERAESRLRTIARIGKGVPGARLKVDRSLLGASRRQGRL</sequence>
<dbReference type="Proteomes" id="UP001595536">
    <property type="component" value="Unassembled WGS sequence"/>
</dbReference>
<evidence type="ECO:0000313" key="2">
    <source>
        <dbReference type="Proteomes" id="UP001595536"/>
    </source>
</evidence>
<keyword evidence="2" id="KW-1185">Reference proteome</keyword>
<organism evidence="1 2">
    <name type="scientific">Camelimonas abortus</name>
    <dbReference type="NCBI Taxonomy" id="1017184"/>
    <lineage>
        <taxon>Bacteria</taxon>
        <taxon>Pseudomonadati</taxon>
        <taxon>Pseudomonadota</taxon>
        <taxon>Alphaproteobacteria</taxon>
        <taxon>Hyphomicrobiales</taxon>
        <taxon>Chelatococcaceae</taxon>
        <taxon>Camelimonas</taxon>
    </lineage>
</organism>
<reference evidence="2" key="1">
    <citation type="journal article" date="2019" name="Int. J. Syst. Evol. Microbiol.">
        <title>The Global Catalogue of Microorganisms (GCM) 10K type strain sequencing project: providing services to taxonomists for standard genome sequencing and annotation.</title>
        <authorList>
            <consortium name="The Broad Institute Genomics Platform"/>
            <consortium name="The Broad Institute Genome Sequencing Center for Infectious Disease"/>
            <person name="Wu L."/>
            <person name="Ma J."/>
        </authorList>
    </citation>
    <scope>NUCLEOTIDE SEQUENCE [LARGE SCALE GENOMIC DNA]</scope>
    <source>
        <strain evidence="2">CCM 7941</strain>
    </source>
</reference>
<gene>
    <name evidence="1" type="ORF">ACFOEX_13060</name>
</gene>